<dbReference type="SUPFAM" id="SSF54060">
    <property type="entry name" value="His-Me finger endonucleases"/>
    <property type="match status" value="1"/>
</dbReference>
<keyword evidence="4 9" id="KW-0479">Metal-binding</keyword>
<dbReference type="InterPro" id="IPR040255">
    <property type="entry name" value="Non-specific_endonuclease"/>
</dbReference>
<dbReference type="eggNOG" id="COG1864">
    <property type="taxonomic scope" value="Bacteria"/>
</dbReference>
<dbReference type="PANTHER" id="PTHR13966">
    <property type="entry name" value="ENDONUCLEASE RELATED"/>
    <property type="match status" value="1"/>
</dbReference>
<keyword evidence="3 10" id="KW-0540">Nuclease</keyword>
<evidence type="ECO:0000256" key="1">
    <source>
        <dbReference type="ARBA" id="ARBA00001946"/>
    </source>
</evidence>
<feature type="active site" description="Proton acceptor" evidence="8">
    <location>
        <position position="117"/>
    </location>
</feature>
<dbReference type="GO" id="GO:0003676">
    <property type="term" value="F:nucleic acid binding"/>
    <property type="evidence" value="ECO:0007669"/>
    <property type="project" value="InterPro"/>
</dbReference>
<evidence type="ECO:0000256" key="7">
    <source>
        <dbReference type="ARBA" id="ARBA00022842"/>
    </source>
</evidence>
<dbReference type="KEGG" id="amr:AM1_0411"/>
<keyword evidence="14" id="KW-1185">Reference proteome</keyword>
<evidence type="ECO:0000256" key="3">
    <source>
        <dbReference type="ARBA" id="ARBA00022722"/>
    </source>
</evidence>
<name>B0CAX8_ACAM1</name>
<dbReference type="GO" id="GO:0016787">
    <property type="term" value="F:hydrolase activity"/>
    <property type="evidence" value="ECO:0007669"/>
    <property type="project" value="UniProtKB-KW"/>
</dbReference>
<dbReference type="InterPro" id="IPR044925">
    <property type="entry name" value="His-Me_finger_sf"/>
</dbReference>
<evidence type="ECO:0000256" key="5">
    <source>
        <dbReference type="ARBA" id="ARBA00022759"/>
    </source>
</evidence>
<reference evidence="13 14" key="1">
    <citation type="journal article" date="2008" name="Proc. Natl. Acad. Sci. U.S.A.">
        <title>Niche adaptation and genome expansion in the chlorophyll d-producing cyanobacterium Acaryochloris marina.</title>
        <authorList>
            <person name="Swingley W.D."/>
            <person name="Chen M."/>
            <person name="Cheung P.C."/>
            <person name="Conrad A.L."/>
            <person name="Dejesa L.C."/>
            <person name="Hao J."/>
            <person name="Honchak B.M."/>
            <person name="Karbach L.E."/>
            <person name="Kurdoglu A."/>
            <person name="Lahiri S."/>
            <person name="Mastrian S.D."/>
            <person name="Miyashita H."/>
            <person name="Page L."/>
            <person name="Ramakrishna P."/>
            <person name="Satoh S."/>
            <person name="Sattley W.M."/>
            <person name="Shimada Y."/>
            <person name="Taylor H.L."/>
            <person name="Tomo T."/>
            <person name="Tsuchiya T."/>
            <person name="Wang Z.T."/>
            <person name="Raymond J."/>
            <person name="Mimuro M."/>
            <person name="Blankenship R.E."/>
            <person name="Touchman J.W."/>
        </authorList>
    </citation>
    <scope>NUCLEOTIDE SEQUENCE [LARGE SCALE GENOMIC DNA]</scope>
    <source>
        <strain evidence="14">MBIC 11017</strain>
    </source>
</reference>
<evidence type="ECO:0000259" key="12">
    <source>
        <dbReference type="SMART" id="SM00892"/>
    </source>
</evidence>
<proteinExistence type="inferred from homology"/>
<feature type="domain" description="ENPP1-3/EXOG-like endonuclease/phosphodiesterase" evidence="11">
    <location>
        <begin position="55"/>
        <end position="257"/>
    </location>
</feature>
<evidence type="ECO:0000256" key="10">
    <source>
        <dbReference type="RuleBase" id="RU366055"/>
    </source>
</evidence>
<dbReference type="PROSITE" id="PS51257">
    <property type="entry name" value="PROKAR_LIPOPROTEIN"/>
    <property type="match status" value="1"/>
</dbReference>
<dbReference type="InterPro" id="IPR018524">
    <property type="entry name" value="DNA/RNA_endonuclease_AS"/>
</dbReference>
<sequence length="271" mass="30553">MRSHLPITIFLCFSILTGCSFFSTFPQSKVDHLALGNPSQARVVLANSNNYLMEKPQFALSYNRSKGIPNWVSWQLDQTWLGDVERRNDFRADQGLPPKWEKVDSRDYTRSGYDRGHMAPSGDRTNSEVNNSATFVMTNIVPQRPDNNRGPWVDLENYCRDLVDEGKELFIIAGGYGKRAAIAKGKVTPPQSLWKIIVVMDETTLGVNGISTNTPVIAVDIPNKQGIKSHEWQRYIVTVDHLEHETGYDFLSNIPDPLQARLESQKAVLST</sequence>
<keyword evidence="5 10" id="KW-0255">Endonuclease</keyword>
<dbReference type="InterPro" id="IPR044929">
    <property type="entry name" value="DNA/RNA_non-sp_Endonuclease_sf"/>
</dbReference>
<dbReference type="SMART" id="SM00477">
    <property type="entry name" value="NUC"/>
    <property type="match status" value="1"/>
</dbReference>
<keyword evidence="6 10" id="KW-0378">Hydrolase</keyword>
<accession>B0CAX8</accession>
<organism evidence="13 14">
    <name type="scientific">Acaryochloris marina (strain MBIC 11017)</name>
    <dbReference type="NCBI Taxonomy" id="329726"/>
    <lineage>
        <taxon>Bacteria</taxon>
        <taxon>Bacillati</taxon>
        <taxon>Cyanobacteriota</taxon>
        <taxon>Cyanophyceae</taxon>
        <taxon>Acaryochloridales</taxon>
        <taxon>Acaryochloridaceae</taxon>
        <taxon>Acaryochloris</taxon>
    </lineage>
</organism>
<dbReference type="PANTHER" id="PTHR13966:SF5">
    <property type="entry name" value="ENDONUCLEASE G, MITOCHONDRIAL"/>
    <property type="match status" value="1"/>
</dbReference>
<dbReference type="OrthoDB" id="9811262at2"/>
<evidence type="ECO:0000256" key="2">
    <source>
        <dbReference type="ARBA" id="ARBA00010052"/>
    </source>
</evidence>
<evidence type="ECO:0000313" key="14">
    <source>
        <dbReference type="Proteomes" id="UP000000268"/>
    </source>
</evidence>
<evidence type="ECO:0000259" key="11">
    <source>
        <dbReference type="SMART" id="SM00477"/>
    </source>
</evidence>
<dbReference type="PROSITE" id="PS01070">
    <property type="entry name" value="NUCLEASE_NON_SPEC"/>
    <property type="match status" value="1"/>
</dbReference>
<evidence type="ECO:0000313" key="13">
    <source>
        <dbReference type="EMBL" id="ABW25468.1"/>
    </source>
</evidence>
<dbReference type="GO" id="GO:0004519">
    <property type="term" value="F:endonuclease activity"/>
    <property type="evidence" value="ECO:0007669"/>
    <property type="project" value="UniProtKB-UniRule"/>
</dbReference>
<evidence type="ECO:0000256" key="9">
    <source>
        <dbReference type="PIRSR" id="PIRSR640255-2"/>
    </source>
</evidence>
<gene>
    <name evidence="13" type="ordered locus">AM1_0411</name>
</gene>
<dbReference type="Gene3D" id="3.40.570.10">
    <property type="entry name" value="Extracellular Endonuclease, subunit A"/>
    <property type="match status" value="1"/>
</dbReference>
<dbReference type="EMBL" id="CP000828">
    <property type="protein sequence ID" value="ABW25468.1"/>
    <property type="molecule type" value="Genomic_DNA"/>
</dbReference>
<dbReference type="EC" id="3.1.30.-" evidence="10"/>
<dbReference type="AlphaFoldDB" id="B0CAX8"/>
<dbReference type="SMART" id="SM00892">
    <property type="entry name" value="Endonuclease_NS"/>
    <property type="match status" value="1"/>
</dbReference>
<dbReference type="InterPro" id="IPR001604">
    <property type="entry name" value="Endo_G_ENPP1-like_dom"/>
</dbReference>
<evidence type="ECO:0000256" key="8">
    <source>
        <dbReference type="PIRSR" id="PIRSR640255-1"/>
    </source>
</evidence>
<dbReference type="RefSeq" id="WP_012161078.1">
    <property type="nucleotide sequence ID" value="NC_009925.1"/>
</dbReference>
<dbReference type="GO" id="GO:0046872">
    <property type="term" value="F:metal ion binding"/>
    <property type="evidence" value="ECO:0007669"/>
    <property type="project" value="UniProtKB-KW"/>
</dbReference>
<dbReference type="CDD" id="cd00091">
    <property type="entry name" value="NUC"/>
    <property type="match status" value="1"/>
</dbReference>
<dbReference type="Proteomes" id="UP000000268">
    <property type="component" value="Chromosome"/>
</dbReference>
<protein>
    <recommendedName>
        <fullName evidence="10">Endonuclease</fullName>
        <ecNumber evidence="10">3.1.30.-</ecNumber>
    </recommendedName>
</protein>
<feature type="binding site" evidence="9">
    <location>
        <position position="148"/>
    </location>
    <ligand>
        <name>Mg(2+)</name>
        <dbReference type="ChEBI" id="CHEBI:18420"/>
        <note>catalytic</note>
    </ligand>
</feature>
<keyword evidence="7" id="KW-0460">Magnesium</keyword>
<comment type="cofactor">
    <cofactor evidence="1 10">
        <name>Mg(2+)</name>
        <dbReference type="ChEBI" id="CHEBI:18420"/>
    </cofactor>
</comment>
<feature type="domain" description="DNA/RNA non-specific endonuclease/pyrophosphatase/phosphodiesterase" evidence="12">
    <location>
        <begin position="54"/>
        <end position="257"/>
    </location>
</feature>
<dbReference type="STRING" id="329726.AM1_0411"/>
<evidence type="ECO:0000256" key="4">
    <source>
        <dbReference type="ARBA" id="ARBA00022723"/>
    </source>
</evidence>
<dbReference type="HOGENOM" id="CLU_055174_2_2_3"/>
<dbReference type="InterPro" id="IPR020821">
    <property type="entry name" value="ENPP1-3/EXOG-like_nuc-like"/>
</dbReference>
<evidence type="ECO:0000256" key="6">
    <source>
        <dbReference type="ARBA" id="ARBA00022801"/>
    </source>
</evidence>
<dbReference type="Pfam" id="PF01223">
    <property type="entry name" value="Endonuclease_NS"/>
    <property type="match status" value="1"/>
</dbReference>
<comment type="similarity">
    <text evidence="2 10">Belongs to the DNA/RNA non-specific endonuclease family.</text>
</comment>